<dbReference type="Proteomes" id="UP000054342">
    <property type="component" value="Unassembled WGS sequence"/>
</dbReference>
<evidence type="ECO:0000256" key="1">
    <source>
        <dbReference type="ARBA" id="ARBA00010617"/>
    </source>
</evidence>
<keyword evidence="3 6" id="KW-0560">Oxidoreductase</keyword>
<dbReference type="GO" id="GO:0004497">
    <property type="term" value="F:monooxygenase activity"/>
    <property type="evidence" value="ECO:0007669"/>
    <property type="project" value="UniProtKB-KW"/>
</dbReference>
<evidence type="ECO:0000256" key="5">
    <source>
        <dbReference type="PIRSR" id="PIRSR602401-1"/>
    </source>
</evidence>
<dbReference type="STRING" id="348802.A0A0D2F2H3"/>
<evidence type="ECO:0000313" key="8">
    <source>
        <dbReference type="EMBL" id="KIW62138.1"/>
    </source>
</evidence>
<evidence type="ECO:0000256" key="2">
    <source>
        <dbReference type="ARBA" id="ARBA00022723"/>
    </source>
</evidence>
<dbReference type="InterPro" id="IPR002401">
    <property type="entry name" value="Cyt_P450_E_grp-I"/>
</dbReference>
<dbReference type="Pfam" id="PF00067">
    <property type="entry name" value="p450"/>
    <property type="match status" value="1"/>
</dbReference>
<dbReference type="PANTHER" id="PTHR46300:SF11">
    <property type="entry name" value="OXIDOREDUCTASE, PUTATIVE-RELATED"/>
    <property type="match status" value="1"/>
</dbReference>
<keyword evidence="4 5" id="KW-0408">Iron</keyword>
<dbReference type="GO" id="GO:0016705">
    <property type="term" value="F:oxidoreductase activity, acting on paired donors, with incorporation or reduction of molecular oxygen"/>
    <property type="evidence" value="ECO:0007669"/>
    <property type="project" value="InterPro"/>
</dbReference>
<keyword evidence="2 5" id="KW-0479">Metal-binding</keyword>
<dbReference type="GO" id="GO:0005506">
    <property type="term" value="F:iron ion binding"/>
    <property type="evidence" value="ECO:0007669"/>
    <property type="project" value="InterPro"/>
</dbReference>
<dbReference type="GeneID" id="25324090"/>
<dbReference type="OrthoDB" id="1103324at2759"/>
<dbReference type="AlphaFoldDB" id="A0A0D2F2H3"/>
<proteinExistence type="inferred from homology"/>
<evidence type="ECO:0000256" key="3">
    <source>
        <dbReference type="ARBA" id="ARBA00023002"/>
    </source>
</evidence>
<dbReference type="InterPro" id="IPR036396">
    <property type="entry name" value="Cyt_P450_sf"/>
</dbReference>
<protein>
    <recommendedName>
        <fullName evidence="10">Cytochrome P450</fullName>
    </recommendedName>
</protein>
<dbReference type="PRINTS" id="PR00463">
    <property type="entry name" value="EP450I"/>
</dbReference>
<gene>
    <name evidence="8" type="ORF">PV05_02182</name>
</gene>
<evidence type="ECO:0000256" key="4">
    <source>
        <dbReference type="ARBA" id="ARBA00023004"/>
    </source>
</evidence>
<feature type="transmembrane region" description="Helical" evidence="7">
    <location>
        <begin position="12"/>
        <end position="33"/>
    </location>
</feature>
<dbReference type="RefSeq" id="XP_013322722.1">
    <property type="nucleotide sequence ID" value="XM_013467268.1"/>
</dbReference>
<dbReference type="InterPro" id="IPR017972">
    <property type="entry name" value="Cyt_P450_CS"/>
</dbReference>
<keyword evidence="7" id="KW-0472">Membrane</keyword>
<name>A0A0D2F2H3_9EURO</name>
<dbReference type="Gene3D" id="1.10.630.10">
    <property type="entry name" value="Cytochrome P450"/>
    <property type="match status" value="1"/>
</dbReference>
<keyword evidence="7" id="KW-1133">Transmembrane helix</keyword>
<reference evidence="8 9" key="1">
    <citation type="submission" date="2015-01" db="EMBL/GenBank/DDBJ databases">
        <title>The Genome Sequence of Exophiala xenobiotica CBS118157.</title>
        <authorList>
            <consortium name="The Broad Institute Genomics Platform"/>
            <person name="Cuomo C."/>
            <person name="de Hoog S."/>
            <person name="Gorbushina A."/>
            <person name="Stielow B."/>
            <person name="Teixiera M."/>
            <person name="Abouelleil A."/>
            <person name="Chapman S.B."/>
            <person name="Priest M."/>
            <person name="Young S.K."/>
            <person name="Wortman J."/>
            <person name="Nusbaum C."/>
            <person name="Birren B."/>
        </authorList>
    </citation>
    <scope>NUCLEOTIDE SEQUENCE [LARGE SCALE GENOMIC DNA]</scope>
    <source>
        <strain evidence="8 9">CBS 118157</strain>
    </source>
</reference>
<evidence type="ECO:0000313" key="9">
    <source>
        <dbReference type="Proteomes" id="UP000054342"/>
    </source>
</evidence>
<dbReference type="CDD" id="cd11065">
    <property type="entry name" value="CYP64-like"/>
    <property type="match status" value="1"/>
</dbReference>
<sequence>MPISISAVASHSYIFLGATAFVAFAALVAWNIISIRGPPTPKGLRRPPSPPGARFFSGHAHLWSGRVTNNPSQSQLVKWAREYGEIYEFRLGVERWVIVSSPEAVKEIFDKNGALTGSRPAFRVMNILSGGYRMLFMPYGKKWRSLRAIAHRCLSIKSAEAIKPSSSLESHRYLLDILRDPDNFLDHVKRYTSSVIMYSIYGRRVLDLDEAVLKAIYEETSHFSEAMAQVHTVDQYPILERLPKSLQWWRPKWEAYHQKEVELWMGLWNDLKKRLNAGVRTGCFAEKFQEEDYLAMGISETQAAYAAGSMIEAGSDTTQLTMNSMILAMVAFPEVVSKAQKELDAVVGDRMPEFTDMPNLPYIRAMVKEVLRWRSVSNDHERHVSSGDVVYKDYFIPAGSSVVINQWAMHFDPDLFPEPERFNPDRYLGTPVNDLTAGECIHTNDVNLRDHWSFGAGRRVCAGYNLAENSLLILTARLLWAFDVRPTIDQQTGQGTKYDVWNYYPTRLFGPKPFPVDFRVRSEEKRQAILKAEI</sequence>
<keyword evidence="5 6" id="KW-0349">Heme</keyword>
<feature type="binding site" description="axial binding residue" evidence="5">
    <location>
        <position position="461"/>
    </location>
    <ligand>
        <name>heme</name>
        <dbReference type="ChEBI" id="CHEBI:30413"/>
    </ligand>
    <ligandPart>
        <name>Fe</name>
        <dbReference type="ChEBI" id="CHEBI:18248"/>
    </ligandPart>
</feature>
<evidence type="ECO:0008006" key="10">
    <source>
        <dbReference type="Google" id="ProtNLM"/>
    </source>
</evidence>
<dbReference type="GO" id="GO:0020037">
    <property type="term" value="F:heme binding"/>
    <property type="evidence" value="ECO:0007669"/>
    <property type="project" value="InterPro"/>
</dbReference>
<dbReference type="PROSITE" id="PS00086">
    <property type="entry name" value="CYTOCHROME_P450"/>
    <property type="match status" value="1"/>
</dbReference>
<dbReference type="HOGENOM" id="CLU_001570_2_1_1"/>
<comment type="cofactor">
    <cofactor evidence="5">
        <name>heme</name>
        <dbReference type="ChEBI" id="CHEBI:30413"/>
    </cofactor>
</comment>
<dbReference type="InterPro" id="IPR001128">
    <property type="entry name" value="Cyt_P450"/>
</dbReference>
<dbReference type="PANTHER" id="PTHR46300">
    <property type="entry name" value="P450, PUTATIVE (EUROFUNG)-RELATED-RELATED"/>
    <property type="match status" value="1"/>
</dbReference>
<evidence type="ECO:0000256" key="6">
    <source>
        <dbReference type="RuleBase" id="RU000461"/>
    </source>
</evidence>
<dbReference type="SUPFAM" id="SSF48264">
    <property type="entry name" value="Cytochrome P450"/>
    <property type="match status" value="1"/>
</dbReference>
<dbReference type="EMBL" id="KN847317">
    <property type="protein sequence ID" value="KIW62138.1"/>
    <property type="molecule type" value="Genomic_DNA"/>
</dbReference>
<keyword evidence="7" id="KW-0812">Transmembrane</keyword>
<keyword evidence="6" id="KW-0503">Monooxygenase</keyword>
<dbReference type="InterPro" id="IPR050364">
    <property type="entry name" value="Cytochrome_P450_fung"/>
</dbReference>
<comment type="similarity">
    <text evidence="1 6">Belongs to the cytochrome P450 family.</text>
</comment>
<keyword evidence="9" id="KW-1185">Reference proteome</keyword>
<organism evidence="8 9">
    <name type="scientific">Exophiala xenobiotica</name>
    <dbReference type="NCBI Taxonomy" id="348802"/>
    <lineage>
        <taxon>Eukaryota</taxon>
        <taxon>Fungi</taxon>
        <taxon>Dikarya</taxon>
        <taxon>Ascomycota</taxon>
        <taxon>Pezizomycotina</taxon>
        <taxon>Eurotiomycetes</taxon>
        <taxon>Chaetothyriomycetidae</taxon>
        <taxon>Chaetothyriales</taxon>
        <taxon>Herpotrichiellaceae</taxon>
        <taxon>Exophiala</taxon>
    </lineage>
</organism>
<accession>A0A0D2F2H3</accession>
<dbReference type="PRINTS" id="PR00385">
    <property type="entry name" value="P450"/>
</dbReference>
<evidence type="ECO:0000256" key="7">
    <source>
        <dbReference type="SAM" id="Phobius"/>
    </source>
</evidence>